<keyword evidence="5" id="KW-0539">Nucleus</keyword>
<evidence type="ECO:0000256" key="1">
    <source>
        <dbReference type="ARBA" id="ARBA00022723"/>
    </source>
</evidence>
<keyword evidence="9" id="KW-1185">Reference proteome</keyword>
<dbReference type="OrthoDB" id="5423818at2759"/>
<dbReference type="PROSITE" id="PS50048">
    <property type="entry name" value="ZN2_CY6_FUNGAL_2"/>
    <property type="match status" value="1"/>
</dbReference>
<evidence type="ECO:0000256" key="4">
    <source>
        <dbReference type="ARBA" id="ARBA00023163"/>
    </source>
</evidence>
<keyword evidence="2" id="KW-0862">Zinc</keyword>
<dbReference type="PANTHER" id="PTHR47660">
    <property type="entry name" value="TRANSCRIPTION FACTOR WITH C2H2 AND ZN(2)-CYS(6) DNA BINDING DOMAIN (EUROFUNG)-RELATED-RELATED"/>
    <property type="match status" value="1"/>
</dbReference>
<dbReference type="Gene3D" id="4.10.240.10">
    <property type="entry name" value="Zn(2)-C6 fungal-type DNA-binding domain"/>
    <property type="match status" value="1"/>
</dbReference>
<evidence type="ECO:0000256" key="3">
    <source>
        <dbReference type="ARBA" id="ARBA00023015"/>
    </source>
</evidence>
<dbReference type="PROSITE" id="PS00028">
    <property type="entry name" value="ZINC_FINGER_C2H2_1"/>
    <property type="match status" value="1"/>
</dbReference>
<feature type="region of interest" description="Disordered" evidence="6">
    <location>
        <begin position="150"/>
        <end position="172"/>
    </location>
</feature>
<name>A0A9P9E609_9HYPO</name>
<dbReference type="CDD" id="cd00067">
    <property type="entry name" value="GAL4"/>
    <property type="match status" value="1"/>
</dbReference>
<dbReference type="EMBL" id="JAGMUV010000017">
    <property type="protein sequence ID" value="KAH7131346.1"/>
    <property type="molecule type" value="Genomic_DNA"/>
</dbReference>
<dbReference type="SMART" id="SM00066">
    <property type="entry name" value="GAL4"/>
    <property type="match status" value="1"/>
</dbReference>
<dbReference type="PROSITE" id="PS00463">
    <property type="entry name" value="ZN2_CY6_FUNGAL_1"/>
    <property type="match status" value="1"/>
</dbReference>
<evidence type="ECO:0000256" key="5">
    <source>
        <dbReference type="ARBA" id="ARBA00023242"/>
    </source>
</evidence>
<dbReference type="Pfam" id="PF00172">
    <property type="entry name" value="Zn_clus"/>
    <property type="match status" value="1"/>
</dbReference>
<evidence type="ECO:0000313" key="9">
    <source>
        <dbReference type="Proteomes" id="UP000738349"/>
    </source>
</evidence>
<keyword evidence="3" id="KW-0805">Transcription regulation</keyword>
<evidence type="ECO:0000259" key="7">
    <source>
        <dbReference type="PROSITE" id="PS50048"/>
    </source>
</evidence>
<keyword evidence="4" id="KW-0804">Transcription</keyword>
<feature type="domain" description="Zn(2)-C6 fungal-type" evidence="7">
    <location>
        <begin position="42"/>
        <end position="71"/>
    </location>
</feature>
<dbReference type="AlphaFoldDB" id="A0A9P9E609"/>
<dbReference type="InterPro" id="IPR013087">
    <property type="entry name" value="Znf_C2H2_type"/>
</dbReference>
<reference evidence="8" key="1">
    <citation type="journal article" date="2021" name="Nat. Commun.">
        <title>Genetic determinants of endophytism in the Arabidopsis root mycobiome.</title>
        <authorList>
            <person name="Mesny F."/>
            <person name="Miyauchi S."/>
            <person name="Thiergart T."/>
            <person name="Pickel B."/>
            <person name="Atanasova L."/>
            <person name="Karlsson M."/>
            <person name="Huettel B."/>
            <person name="Barry K.W."/>
            <person name="Haridas S."/>
            <person name="Chen C."/>
            <person name="Bauer D."/>
            <person name="Andreopoulos W."/>
            <person name="Pangilinan J."/>
            <person name="LaButti K."/>
            <person name="Riley R."/>
            <person name="Lipzen A."/>
            <person name="Clum A."/>
            <person name="Drula E."/>
            <person name="Henrissat B."/>
            <person name="Kohler A."/>
            <person name="Grigoriev I.V."/>
            <person name="Martin F.M."/>
            <person name="Hacquard S."/>
        </authorList>
    </citation>
    <scope>NUCLEOTIDE SEQUENCE</scope>
    <source>
        <strain evidence="8">MPI-CAGE-AT-0147</strain>
    </source>
</reference>
<sequence length="461" mass="52341">METLFLNSCPICEKVYTQEHSYYRHVKYCHRAQAKRKGRPRSCFPCSRAKARCTFANPCARCEKRGLECTYIQPSQDAERSQQQQLLAINDGHNLTAIVSSTVATSNRLSRVSHLPMGQPGLAFSSIDEGLLAPFNNITEIRKLKGVAAPLQSTPTNNNNNQQLSFESQSQQNHSAENTIYQQIASRDFAHLSYHNPTLKRAATLIVHTLYAFPQMMLRRQTFPPFIHPHWHKSCLPEKLASCMSISQLFAARTPETRVFLWRTINLEEQRFRDEVTTLSAREIQPAVQAMIVYMIMAIIDQDSETPQRGARMLETVEILSSRFRDLMGGYSQTEQAEPSSTWEDWVFAESRRRVACLWFIISCVISIDADIPCSGCGALSDLPVMSNKTLWEARSCEEWKVEKAFYDVSGPVVTLGELVQVRKNPSDPLSAQKLQSWEAGTDRMAVLLNIATDFVWAQMF</sequence>
<dbReference type="SUPFAM" id="SSF57701">
    <property type="entry name" value="Zn2/Cys6 DNA-binding domain"/>
    <property type="match status" value="1"/>
</dbReference>
<evidence type="ECO:0000256" key="6">
    <source>
        <dbReference type="SAM" id="MobiDB-lite"/>
    </source>
</evidence>
<dbReference type="InterPro" id="IPR001138">
    <property type="entry name" value="Zn2Cys6_DnaBD"/>
</dbReference>
<keyword evidence="1" id="KW-0479">Metal-binding</keyword>
<organism evidence="8 9">
    <name type="scientific">Dactylonectria macrodidyma</name>
    <dbReference type="NCBI Taxonomy" id="307937"/>
    <lineage>
        <taxon>Eukaryota</taxon>
        <taxon>Fungi</taxon>
        <taxon>Dikarya</taxon>
        <taxon>Ascomycota</taxon>
        <taxon>Pezizomycotina</taxon>
        <taxon>Sordariomycetes</taxon>
        <taxon>Hypocreomycetidae</taxon>
        <taxon>Hypocreales</taxon>
        <taxon>Nectriaceae</taxon>
        <taxon>Dactylonectria</taxon>
    </lineage>
</organism>
<proteinExistence type="predicted"/>
<evidence type="ECO:0000313" key="8">
    <source>
        <dbReference type="EMBL" id="KAH7131346.1"/>
    </source>
</evidence>
<dbReference type="GO" id="GO:0000981">
    <property type="term" value="F:DNA-binding transcription factor activity, RNA polymerase II-specific"/>
    <property type="evidence" value="ECO:0007669"/>
    <property type="project" value="InterPro"/>
</dbReference>
<evidence type="ECO:0000256" key="2">
    <source>
        <dbReference type="ARBA" id="ARBA00022833"/>
    </source>
</evidence>
<dbReference type="Proteomes" id="UP000738349">
    <property type="component" value="Unassembled WGS sequence"/>
</dbReference>
<accession>A0A9P9E609</accession>
<dbReference type="PANTHER" id="PTHR47660:SF3">
    <property type="entry name" value="FINGER DOMAIN PROTEIN, PUTATIVE (AFU_ORTHOLOGUE AFUA_4G03310)-RELATED"/>
    <property type="match status" value="1"/>
</dbReference>
<gene>
    <name evidence="8" type="ORF">EDB81DRAFT_808394</name>
</gene>
<dbReference type="GO" id="GO:0008270">
    <property type="term" value="F:zinc ion binding"/>
    <property type="evidence" value="ECO:0007669"/>
    <property type="project" value="InterPro"/>
</dbReference>
<protein>
    <recommendedName>
        <fullName evidence="7">Zn(2)-C6 fungal-type domain-containing protein</fullName>
    </recommendedName>
</protein>
<dbReference type="InterPro" id="IPR036864">
    <property type="entry name" value="Zn2-C6_fun-type_DNA-bd_sf"/>
</dbReference>
<comment type="caution">
    <text evidence="8">The sequence shown here is derived from an EMBL/GenBank/DDBJ whole genome shotgun (WGS) entry which is preliminary data.</text>
</comment>